<organism evidence="1 2">
    <name type="scientific">Entomophthora muscae</name>
    <dbReference type="NCBI Taxonomy" id="34485"/>
    <lineage>
        <taxon>Eukaryota</taxon>
        <taxon>Fungi</taxon>
        <taxon>Fungi incertae sedis</taxon>
        <taxon>Zoopagomycota</taxon>
        <taxon>Entomophthoromycotina</taxon>
        <taxon>Entomophthoromycetes</taxon>
        <taxon>Entomophthorales</taxon>
        <taxon>Entomophthoraceae</taxon>
        <taxon>Entomophthora</taxon>
    </lineage>
</organism>
<keyword evidence="2" id="KW-1185">Reference proteome</keyword>
<evidence type="ECO:0000313" key="1">
    <source>
        <dbReference type="EMBL" id="KAJ9064734.1"/>
    </source>
</evidence>
<accession>A0ACC2SQR0</accession>
<gene>
    <name evidence="1" type="primary">CDC48_2</name>
    <name evidence="1" type="ORF">DSO57_1027272</name>
</gene>
<reference evidence="1" key="1">
    <citation type="submission" date="2022-04" db="EMBL/GenBank/DDBJ databases">
        <title>Genome of the entomopathogenic fungus Entomophthora muscae.</title>
        <authorList>
            <person name="Elya C."/>
            <person name="Lovett B.R."/>
            <person name="Lee E."/>
            <person name="Macias A.M."/>
            <person name="Hajek A.E."/>
            <person name="De Bivort B.L."/>
            <person name="Kasson M.T."/>
            <person name="De Fine Licht H.H."/>
            <person name="Stajich J.E."/>
        </authorList>
    </citation>
    <scope>NUCLEOTIDE SEQUENCE</scope>
    <source>
        <strain evidence="1">Berkeley</strain>
    </source>
</reference>
<proteinExistence type="predicted"/>
<evidence type="ECO:0000313" key="2">
    <source>
        <dbReference type="Proteomes" id="UP001165960"/>
    </source>
</evidence>
<dbReference type="Proteomes" id="UP001165960">
    <property type="component" value="Unassembled WGS sequence"/>
</dbReference>
<name>A0ACC2SQR0_9FUNG</name>
<comment type="caution">
    <text evidence="1">The sequence shown here is derived from an EMBL/GenBank/DDBJ whole genome shotgun (WGS) entry which is preliminary data.</text>
</comment>
<protein>
    <submittedName>
        <fullName evidence="1">AAA ATPase cdc48</fullName>
    </submittedName>
</protein>
<sequence length="818" mass="90197">MGSEKTKLLDNQGGEPSNKCADDVATAILRKKAAPNKLLVDDATNDDNSLIVMSPATMDKLNFFRGDQVLVKGKKRRDTVLVVLSEDDCEDNKIKINKVVRNNLRVRLGDVVSIHPCTDIKYGVKVQILPIDDTCEGLTGSLFDVFLKPYFLETFRPVRKGDTFLARGGMRAVEFKIVETDPPEYCIVTQDTEIFCDGEPIKREDEESNLNDIGYDDIGGCRKQMAQIRELVELPLRHPQLFKSIGIKPPRGILMFGPPGTGKTLMARAVANETGAFFFLINGPEIMSKMAGESESNLRKAFEEAEKNSPAIIFIDEIDSIAPKREKTNGEVERRVVSQLLTLMDGLKARSNIVVMAATNRPNSIDPALRRFGRFDREVDIGIPDPTGRLEILRIHTKNMKLDDDVDLEKIASETHGYVGSDLASLCSEAAIQQIREKMDLIDLEEDTIDAEVLDSLAVSMENFRFALGISNPSALRETVVEVPSVSWDDIGGLEKVKLELQETVQYPVEHPEKFLKFGMSPSKGVLFYGPPGCGKTLLAKAIANECQANFISIKGPELLTMWFGESEANVRDVFDKARSAAPCVMFFDELDSIAKARGSSSGDGGGAGDRVLNQILTEMDGMNAKKNVFVIGATNRPDQIDGALLRPGRLDQLIYIPLPDEASRYGVLKATLRKSPLSPDIDLSYMAKTTQGFSGADLTEICQRAAKLAIRESIEADIARMKKREAAGLDADADMEDEPDLVPEITKAHFEEAMLYARRSVSDNDIRRYEMFAQNLQQSRGFGSSFKFPESGAAADPSNNNASGNFAEDVADDDLYA</sequence>
<dbReference type="EMBL" id="QTSX02004425">
    <property type="protein sequence ID" value="KAJ9064734.1"/>
    <property type="molecule type" value="Genomic_DNA"/>
</dbReference>